<gene>
    <name evidence="3" type="ORF">DFQ27_008416</name>
</gene>
<proteinExistence type="predicted"/>
<organism evidence="3 4">
    <name type="scientific">Actinomortierella ambigua</name>
    <dbReference type="NCBI Taxonomy" id="1343610"/>
    <lineage>
        <taxon>Eukaryota</taxon>
        <taxon>Fungi</taxon>
        <taxon>Fungi incertae sedis</taxon>
        <taxon>Mucoromycota</taxon>
        <taxon>Mortierellomycotina</taxon>
        <taxon>Mortierellomycetes</taxon>
        <taxon>Mortierellales</taxon>
        <taxon>Mortierellaceae</taxon>
        <taxon>Actinomortierella</taxon>
    </lineage>
</organism>
<evidence type="ECO:0000256" key="1">
    <source>
        <dbReference type="SAM" id="MobiDB-lite"/>
    </source>
</evidence>
<evidence type="ECO:0000256" key="2">
    <source>
        <dbReference type="SAM" id="Phobius"/>
    </source>
</evidence>
<dbReference type="OrthoDB" id="2420752at2759"/>
<dbReference type="EMBL" id="JAAAJB010000705">
    <property type="protein sequence ID" value="KAG0251933.1"/>
    <property type="molecule type" value="Genomic_DNA"/>
</dbReference>
<feature type="transmembrane region" description="Helical" evidence="2">
    <location>
        <begin position="43"/>
        <end position="63"/>
    </location>
</feature>
<dbReference type="AlphaFoldDB" id="A0A9P6PTU9"/>
<protein>
    <submittedName>
        <fullName evidence="3">Uncharacterized protein</fullName>
    </submittedName>
</protein>
<keyword evidence="2" id="KW-0472">Membrane</keyword>
<keyword evidence="4" id="KW-1185">Reference proteome</keyword>
<keyword evidence="2" id="KW-1133">Transmembrane helix</keyword>
<feature type="transmembrane region" description="Helical" evidence="2">
    <location>
        <begin position="12"/>
        <end position="31"/>
    </location>
</feature>
<accession>A0A9P6PTU9</accession>
<keyword evidence="2" id="KW-0812">Transmembrane</keyword>
<comment type="caution">
    <text evidence="3">The sequence shown here is derived from an EMBL/GenBank/DDBJ whole genome shotgun (WGS) entry which is preliminary data.</text>
</comment>
<evidence type="ECO:0000313" key="3">
    <source>
        <dbReference type="EMBL" id="KAG0251933.1"/>
    </source>
</evidence>
<feature type="transmembrane region" description="Helical" evidence="2">
    <location>
        <begin position="75"/>
        <end position="94"/>
    </location>
</feature>
<feature type="region of interest" description="Disordered" evidence="1">
    <location>
        <begin position="370"/>
        <end position="393"/>
    </location>
</feature>
<evidence type="ECO:0000313" key="4">
    <source>
        <dbReference type="Proteomes" id="UP000807716"/>
    </source>
</evidence>
<name>A0A9P6PTU9_9FUNG</name>
<dbReference type="Proteomes" id="UP000807716">
    <property type="component" value="Unassembled WGS sequence"/>
</dbReference>
<sequence>MTATIAQTRLRIVVCFLFLAAVVLDMTWLLIVGLRSHLGDVSWRTWAGVVTEFLLLGIYSHAARGYLNINKWGRVASIVILSGFLLYLSCGGLYQYSSATNFYNCYIHDSLSETCALDRTWTTVVIIATCLAVVEALYTLYKEPLDRDEGGPKPNEIITVSPPHHPYGIQPNMTIPHGEGQHQPLLYQQPVYTHHQQPVYPIHQHQHQHQHHPYPIMQHASVGASAAMPLQQHIHPHQASFKYEDPVQPQYPPPPPQPYVAGNLPHVPGPTVTSVPQPGAAPTFTGRVSGISLASPIMPVAVSSYSPYSSTSPPLLSSPSPVPPPPTATATAIDYHFPAIDQSPASVARQSLDSPSIAAAVASPTMSSYSQAPSAHSSIASPRILVARSTQDL</sequence>
<reference evidence="3" key="1">
    <citation type="journal article" date="2020" name="Fungal Divers.">
        <title>Resolving the Mortierellaceae phylogeny through synthesis of multi-gene phylogenetics and phylogenomics.</title>
        <authorList>
            <person name="Vandepol N."/>
            <person name="Liber J."/>
            <person name="Desiro A."/>
            <person name="Na H."/>
            <person name="Kennedy M."/>
            <person name="Barry K."/>
            <person name="Grigoriev I.V."/>
            <person name="Miller A.N."/>
            <person name="O'Donnell K."/>
            <person name="Stajich J.E."/>
            <person name="Bonito G."/>
        </authorList>
    </citation>
    <scope>NUCLEOTIDE SEQUENCE</scope>
    <source>
        <strain evidence="3">BC1065</strain>
    </source>
</reference>